<keyword evidence="2" id="KW-1133">Transmembrane helix</keyword>
<feature type="transmembrane region" description="Helical" evidence="2">
    <location>
        <begin position="82"/>
        <end position="101"/>
    </location>
</feature>
<dbReference type="HOGENOM" id="CLU_171382_0_0_1"/>
<feature type="region of interest" description="Disordered" evidence="1">
    <location>
        <begin position="14"/>
        <end position="54"/>
    </location>
</feature>
<reference evidence="3" key="1">
    <citation type="submission" date="2015-04" db="UniProtKB">
        <authorList>
            <consortium name="EnsemblPlants"/>
        </authorList>
    </citation>
    <scope>IDENTIFICATION</scope>
</reference>
<feature type="compositionally biased region" description="Polar residues" evidence="1">
    <location>
        <begin position="41"/>
        <end position="51"/>
    </location>
</feature>
<dbReference type="AlphaFoldDB" id="A0A0E0FBT6"/>
<evidence type="ECO:0000256" key="2">
    <source>
        <dbReference type="SAM" id="Phobius"/>
    </source>
</evidence>
<dbReference type="Gramene" id="OMERI12G07440.1">
    <property type="protein sequence ID" value="OMERI12G07440.1"/>
    <property type="gene ID" value="OMERI12G07440"/>
</dbReference>
<dbReference type="Proteomes" id="UP000008021">
    <property type="component" value="Chromosome 12"/>
</dbReference>
<keyword evidence="4" id="KW-1185">Reference proteome</keyword>
<evidence type="ECO:0000313" key="3">
    <source>
        <dbReference type="EnsemblPlants" id="OMERI12G07440.1"/>
    </source>
</evidence>
<evidence type="ECO:0000256" key="1">
    <source>
        <dbReference type="SAM" id="MobiDB-lite"/>
    </source>
</evidence>
<sequence>MAAVALRSLARKAMPAPATLRRAPPPSRSLHRHSLEDKLRGTTSPKTTAPTDQGRVSYFEENPELFAELVKRDAARRMFTRLVLAGAASAYAGALFVVSSMRDSVKEELRKNIYD</sequence>
<proteinExistence type="predicted"/>
<dbReference type="EnsemblPlants" id="OMERI12G07440.1">
    <property type="protein sequence ID" value="OMERI12G07440.1"/>
    <property type="gene ID" value="OMERI12G07440"/>
</dbReference>
<name>A0A0E0FBT6_9ORYZ</name>
<keyword evidence="2" id="KW-0812">Transmembrane</keyword>
<organism evidence="3">
    <name type="scientific">Oryza meridionalis</name>
    <dbReference type="NCBI Taxonomy" id="40149"/>
    <lineage>
        <taxon>Eukaryota</taxon>
        <taxon>Viridiplantae</taxon>
        <taxon>Streptophyta</taxon>
        <taxon>Embryophyta</taxon>
        <taxon>Tracheophyta</taxon>
        <taxon>Spermatophyta</taxon>
        <taxon>Magnoliopsida</taxon>
        <taxon>Liliopsida</taxon>
        <taxon>Poales</taxon>
        <taxon>Poaceae</taxon>
        <taxon>BOP clade</taxon>
        <taxon>Oryzoideae</taxon>
        <taxon>Oryzeae</taxon>
        <taxon>Oryzinae</taxon>
        <taxon>Oryza</taxon>
    </lineage>
</organism>
<keyword evidence="2" id="KW-0472">Membrane</keyword>
<accession>A0A0E0FBT6</accession>
<evidence type="ECO:0000313" key="4">
    <source>
        <dbReference type="Proteomes" id="UP000008021"/>
    </source>
</evidence>
<reference evidence="3" key="2">
    <citation type="submission" date="2018-05" db="EMBL/GenBank/DDBJ databases">
        <title>OmerRS3 (Oryza meridionalis Reference Sequence Version 3).</title>
        <authorList>
            <person name="Zhang J."/>
            <person name="Kudrna D."/>
            <person name="Lee S."/>
            <person name="Talag J."/>
            <person name="Welchert J."/>
            <person name="Wing R.A."/>
        </authorList>
    </citation>
    <scope>NUCLEOTIDE SEQUENCE [LARGE SCALE GENOMIC DNA]</scope>
    <source>
        <strain evidence="3">cv. OR44</strain>
    </source>
</reference>
<protein>
    <submittedName>
        <fullName evidence="3">Uncharacterized protein</fullName>
    </submittedName>
</protein>